<evidence type="ECO:0000256" key="1">
    <source>
        <dbReference type="ARBA" id="ARBA00004123"/>
    </source>
</evidence>
<reference evidence="6 7" key="1">
    <citation type="submission" date="2024-03" db="EMBL/GenBank/DDBJ databases">
        <title>Aureococcus anophagefferens CCMP1851 and Kratosvirus quantuckense: Draft genome of a second virus-susceptible host strain in the model system.</title>
        <authorList>
            <person name="Chase E."/>
            <person name="Truchon A.R."/>
            <person name="Schepens W."/>
            <person name="Wilhelm S.W."/>
        </authorList>
    </citation>
    <scope>NUCLEOTIDE SEQUENCE [LARGE SCALE GENOMIC DNA]</scope>
    <source>
        <strain evidence="6 7">CCMP1851</strain>
    </source>
</reference>
<dbReference type="EMBL" id="JBBJCI010000217">
    <property type="protein sequence ID" value="KAK7240099.1"/>
    <property type="molecule type" value="Genomic_DNA"/>
</dbReference>
<feature type="compositionally biased region" description="Low complexity" evidence="5">
    <location>
        <begin position="1"/>
        <end position="24"/>
    </location>
</feature>
<proteinExistence type="predicted"/>
<evidence type="ECO:0000256" key="3">
    <source>
        <dbReference type="ARBA" id="ARBA00022490"/>
    </source>
</evidence>
<feature type="region of interest" description="Disordered" evidence="5">
    <location>
        <begin position="1"/>
        <end position="29"/>
    </location>
</feature>
<gene>
    <name evidence="6" type="ORF">SO694_00116062</name>
</gene>
<dbReference type="SUPFAM" id="SSF118359">
    <property type="entry name" value="Expressed protein At2g23090/F21P24.15"/>
    <property type="match status" value="1"/>
</dbReference>
<protein>
    <submittedName>
        <fullName evidence="6">Uncharacterized protein</fullName>
    </submittedName>
</protein>
<sequence>MVRGAAKAASQEKNAKKQAAAQKAGSQLGMGDAAMSTQCAICMVKMPTLQNLKDHYVGKHPKECLPAGLEDGIKAAEAKKKANEEKKKGKAPPGDGPGKKKKGGGDDLSLLMEGLNTGKKKK</sequence>
<organism evidence="6 7">
    <name type="scientific">Aureococcus anophagefferens</name>
    <name type="common">Harmful bloom alga</name>
    <dbReference type="NCBI Taxonomy" id="44056"/>
    <lineage>
        <taxon>Eukaryota</taxon>
        <taxon>Sar</taxon>
        <taxon>Stramenopiles</taxon>
        <taxon>Ochrophyta</taxon>
        <taxon>Pelagophyceae</taxon>
        <taxon>Pelagomonadales</taxon>
        <taxon>Pelagomonadaceae</taxon>
        <taxon>Aureococcus</taxon>
    </lineage>
</organism>
<name>A0ABR1FWJ0_AURAN</name>
<keyword evidence="3" id="KW-0963">Cytoplasm</keyword>
<evidence type="ECO:0000313" key="6">
    <source>
        <dbReference type="EMBL" id="KAK7240099.1"/>
    </source>
</evidence>
<evidence type="ECO:0000256" key="5">
    <source>
        <dbReference type="SAM" id="MobiDB-lite"/>
    </source>
</evidence>
<dbReference type="InterPro" id="IPR026939">
    <property type="entry name" value="ZNF706/At2g23090_sf"/>
</dbReference>
<evidence type="ECO:0000256" key="4">
    <source>
        <dbReference type="ARBA" id="ARBA00023242"/>
    </source>
</evidence>
<feature type="compositionally biased region" description="Basic and acidic residues" evidence="5">
    <location>
        <begin position="75"/>
        <end position="87"/>
    </location>
</feature>
<keyword evidence="7" id="KW-1185">Reference proteome</keyword>
<feature type="region of interest" description="Disordered" evidence="5">
    <location>
        <begin position="75"/>
        <end position="122"/>
    </location>
</feature>
<dbReference type="PANTHER" id="PTHR21213:SF0">
    <property type="entry name" value="ZINC FINGER PROTEIN 706"/>
    <property type="match status" value="1"/>
</dbReference>
<keyword evidence="4" id="KW-0539">Nucleus</keyword>
<comment type="caution">
    <text evidence="6">The sequence shown here is derived from an EMBL/GenBank/DDBJ whole genome shotgun (WGS) entry which is preliminary data.</text>
</comment>
<evidence type="ECO:0000313" key="7">
    <source>
        <dbReference type="Proteomes" id="UP001363151"/>
    </source>
</evidence>
<evidence type="ECO:0000256" key="2">
    <source>
        <dbReference type="ARBA" id="ARBA00004496"/>
    </source>
</evidence>
<comment type="subcellular location">
    <subcellularLocation>
        <location evidence="2">Cytoplasm</location>
    </subcellularLocation>
    <subcellularLocation>
        <location evidence="1">Nucleus</location>
    </subcellularLocation>
</comment>
<dbReference type="Proteomes" id="UP001363151">
    <property type="component" value="Unassembled WGS sequence"/>
</dbReference>
<dbReference type="Gene3D" id="4.10.1050.10">
    <property type="entry name" value="At2g23090-like"/>
    <property type="match status" value="1"/>
</dbReference>
<dbReference type="PANTHER" id="PTHR21213">
    <property type="entry name" value="GEO09665P1-RELATED"/>
    <property type="match status" value="1"/>
</dbReference>
<accession>A0ABR1FWJ0</accession>
<dbReference type="InterPro" id="IPR045230">
    <property type="entry name" value="MBS1/2-like"/>
</dbReference>